<dbReference type="GO" id="GO:0008270">
    <property type="term" value="F:zinc ion binding"/>
    <property type="evidence" value="ECO:0007669"/>
    <property type="project" value="UniProtKB-KW"/>
</dbReference>
<dbReference type="SMART" id="SM00355">
    <property type="entry name" value="ZnF_C2H2"/>
    <property type="match status" value="4"/>
</dbReference>
<dbReference type="GeneID" id="106666352"/>
<dbReference type="InterPro" id="IPR013087">
    <property type="entry name" value="Znf_C2H2_type"/>
</dbReference>
<name>A0A8I6RPA1_CIMLE</name>
<dbReference type="KEGG" id="clec:106666352"/>
<keyword evidence="1" id="KW-0862">Zinc</keyword>
<dbReference type="RefSeq" id="XP_014248965.1">
    <property type="nucleotide sequence ID" value="XM_014393479.2"/>
</dbReference>
<dbReference type="AlphaFoldDB" id="A0A8I6RPA1"/>
<feature type="domain" description="C2H2-type" evidence="3">
    <location>
        <begin position="395"/>
        <end position="424"/>
    </location>
</feature>
<dbReference type="EnsemblMetazoa" id="XM_014393479.2">
    <property type="protein sequence ID" value="XP_014248965.1"/>
    <property type="gene ID" value="LOC106666352"/>
</dbReference>
<sequence>MWQITSFLHKISWNFIRNNICCGTRRAMDSQKQESKHAIDLFLKLSSFLRFSLQEILPNSTDKYGIEIPRIVFDEIENLVSSVTDFINAFKKCDATEPKVDKINKPALWIDQDNIKEPESWTNEKNKQTDYGMELDQTVVSEMWIDMFKEMQNSINKNTGKLGKKGFYCGLCNYYSLSKEEWKKHFVDRNHIRIYDLALEEAKCAIKTSQCHFCGVELFSEVPHLDAIFKSSIHQRIHGVIMTSKDSTNSSNNTNRNIDIHSFGLNLKAEIYSVPNNSNLTNNEIVDKATSYSQRSIIEKGTSQNKEKKLIKNSKSKNSAGSCISQSKESENRVEIKKEFDFKEKEFKNKQQTGNLKKTKTPNNVNFNQEKSQQLALQFQNLNRTLSSQKDSEGYYCKPCGMAFEKKPDWDNHCQNIVHKTANILHQCQFCKFSLLSFKKDAGDYMEYHMKICHPEHSTGSNKSKKSKQTKNAQQSEEKCLEFSHSPAHYSSTTSLNGPSTHNSSFPRQEITENPREQINPKFFDLLKVKQYSSNIRNFKGLCLKCDIDFSCQFEWVSHFHSHPINTDEEVIECQKCNLGVFGNREIIKTLYMQHPDHISLDRQST</sequence>
<keyword evidence="1" id="KW-0863">Zinc-finger</keyword>
<organism evidence="4 5">
    <name type="scientific">Cimex lectularius</name>
    <name type="common">Bed bug</name>
    <name type="synonym">Acanthia lectularia</name>
    <dbReference type="NCBI Taxonomy" id="79782"/>
    <lineage>
        <taxon>Eukaryota</taxon>
        <taxon>Metazoa</taxon>
        <taxon>Ecdysozoa</taxon>
        <taxon>Arthropoda</taxon>
        <taxon>Hexapoda</taxon>
        <taxon>Insecta</taxon>
        <taxon>Pterygota</taxon>
        <taxon>Neoptera</taxon>
        <taxon>Paraneoptera</taxon>
        <taxon>Hemiptera</taxon>
        <taxon>Heteroptera</taxon>
        <taxon>Panheteroptera</taxon>
        <taxon>Cimicomorpha</taxon>
        <taxon>Cimicidae</taxon>
        <taxon>Cimex</taxon>
    </lineage>
</organism>
<evidence type="ECO:0000259" key="3">
    <source>
        <dbReference type="PROSITE" id="PS50157"/>
    </source>
</evidence>
<dbReference type="PROSITE" id="PS00028">
    <property type="entry name" value="ZINC_FINGER_C2H2_1"/>
    <property type="match status" value="1"/>
</dbReference>
<evidence type="ECO:0000256" key="1">
    <source>
        <dbReference type="PROSITE-ProRule" id="PRU00042"/>
    </source>
</evidence>
<reference evidence="4" key="1">
    <citation type="submission" date="2022-01" db="UniProtKB">
        <authorList>
            <consortium name="EnsemblMetazoa"/>
        </authorList>
    </citation>
    <scope>IDENTIFICATION</scope>
</reference>
<dbReference type="PROSITE" id="PS50157">
    <property type="entry name" value="ZINC_FINGER_C2H2_2"/>
    <property type="match status" value="1"/>
</dbReference>
<protein>
    <recommendedName>
        <fullName evidence="3">C2H2-type domain-containing protein</fullName>
    </recommendedName>
</protein>
<evidence type="ECO:0000256" key="2">
    <source>
        <dbReference type="SAM" id="MobiDB-lite"/>
    </source>
</evidence>
<proteinExistence type="predicted"/>
<accession>A0A8I6RPA1</accession>
<keyword evidence="1" id="KW-0479">Metal-binding</keyword>
<feature type="compositionally biased region" description="Polar residues" evidence="2">
    <location>
        <begin position="489"/>
        <end position="507"/>
    </location>
</feature>
<feature type="region of interest" description="Disordered" evidence="2">
    <location>
        <begin position="297"/>
        <end position="328"/>
    </location>
</feature>
<dbReference type="Proteomes" id="UP000494040">
    <property type="component" value="Unassembled WGS sequence"/>
</dbReference>
<keyword evidence="5" id="KW-1185">Reference proteome</keyword>
<feature type="region of interest" description="Disordered" evidence="2">
    <location>
        <begin position="488"/>
        <end position="514"/>
    </location>
</feature>
<evidence type="ECO:0000313" key="4">
    <source>
        <dbReference type="EnsemblMetazoa" id="XP_014248965.1"/>
    </source>
</evidence>
<evidence type="ECO:0000313" key="5">
    <source>
        <dbReference type="Proteomes" id="UP000494040"/>
    </source>
</evidence>